<dbReference type="Gene3D" id="1.25.40.20">
    <property type="entry name" value="Ankyrin repeat-containing domain"/>
    <property type="match status" value="1"/>
</dbReference>
<sequence>MASSSISAITKGSQQYPFPSSLNAAASFVSIKLSGKHNYAGWQEQMRCLLDSHDMLGFIDGGFSEPMECSGSKRMLNIPAFEATHRKWKRSDTLVKGWIFGSLSEDVMETVVGLQTAYAVWKKLETNYNTPPAEAPAPIAKANATSGKKSVGEYSQLCRAIQQRNLPKTKELLRNDSDALIDVLNVDGERALHLAILESHEDKFDSSHHGFLKKLLHDIKDSEILPSLVNNKQQNALHYAAMLGDKRVAEMLVKRNPHLLFCVDSDKFLPITRAAFHSHKATFTYLLKECRTHIKLSEKDRYHNPFIGENGVLLITTTICSGFLDDAYSLLQEHPELATLKVPGTMGLLWCIAQKWDAYPSGKRYNIYQRFVYRNIVTKDRRNYACINSFNSHDEIRLTYMEKYVYPVANWIYVRLWRLAIQNDDDGVGNQ</sequence>
<dbReference type="EMBL" id="MNCJ02000332">
    <property type="protein sequence ID" value="KAF5755688.1"/>
    <property type="molecule type" value="Genomic_DNA"/>
</dbReference>
<dbReference type="SUPFAM" id="SSF48403">
    <property type="entry name" value="Ankyrin repeat"/>
    <property type="match status" value="1"/>
</dbReference>
<keyword evidence="2" id="KW-1185">Reference proteome</keyword>
<accession>A0A9K3DJC3</accession>
<dbReference type="PANTHER" id="PTHR47303">
    <property type="match status" value="1"/>
</dbReference>
<comment type="caution">
    <text evidence="1">The sequence shown here is derived from an EMBL/GenBank/DDBJ whole genome shotgun (WGS) entry which is preliminary data.</text>
</comment>
<dbReference type="Pfam" id="PF12796">
    <property type="entry name" value="Ank_2"/>
    <property type="match status" value="1"/>
</dbReference>
<dbReference type="InterPro" id="IPR036770">
    <property type="entry name" value="Ankyrin_rpt-contain_sf"/>
</dbReference>
<dbReference type="Gramene" id="mRNA:HanXRQr2_Chr17g0805591">
    <property type="protein sequence ID" value="mRNA:HanXRQr2_Chr17g0805591"/>
    <property type="gene ID" value="HanXRQr2_Chr17g0805591"/>
</dbReference>
<reference evidence="1" key="1">
    <citation type="journal article" date="2017" name="Nature">
        <title>The sunflower genome provides insights into oil metabolism, flowering and Asterid evolution.</title>
        <authorList>
            <person name="Badouin H."/>
            <person name="Gouzy J."/>
            <person name="Grassa C.J."/>
            <person name="Murat F."/>
            <person name="Staton S.E."/>
            <person name="Cottret L."/>
            <person name="Lelandais-Briere C."/>
            <person name="Owens G.L."/>
            <person name="Carrere S."/>
            <person name="Mayjonade B."/>
            <person name="Legrand L."/>
            <person name="Gill N."/>
            <person name="Kane N.C."/>
            <person name="Bowers J.E."/>
            <person name="Hubner S."/>
            <person name="Bellec A."/>
            <person name="Berard A."/>
            <person name="Berges H."/>
            <person name="Blanchet N."/>
            <person name="Boniface M.C."/>
            <person name="Brunel D."/>
            <person name="Catrice O."/>
            <person name="Chaidir N."/>
            <person name="Claudel C."/>
            <person name="Donnadieu C."/>
            <person name="Faraut T."/>
            <person name="Fievet G."/>
            <person name="Helmstetter N."/>
            <person name="King M."/>
            <person name="Knapp S.J."/>
            <person name="Lai Z."/>
            <person name="Le Paslier M.C."/>
            <person name="Lippi Y."/>
            <person name="Lorenzon L."/>
            <person name="Mandel J.R."/>
            <person name="Marage G."/>
            <person name="Marchand G."/>
            <person name="Marquand E."/>
            <person name="Bret-Mestries E."/>
            <person name="Morien E."/>
            <person name="Nambeesan S."/>
            <person name="Nguyen T."/>
            <person name="Pegot-Espagnet P."/>
            <person name="Pouilly N."/>
            <person name="Raftis F."/>
            <person name="Sallet E."/>
            <person name="Schiex T."/>
            <person name="Thomas J."/>
            <person name="Vandecasteele C."/>
            <person name="Vares D."/>
            <person name="Vear F."/>
            <person name="Vautrin S."/>
            <person name="Crespi M."/>
            <person name="Mangin B."/>
            <person name="Burke J.M."/>
            <person name="Salse J."/>
            <person name="Munos S."/>
            <person name="Vincourt P."/>
            <person name="Rieseberg L.H."/>
            <person name="Langlade N.B."/>
        </authorList>
    </citation>
    <scope>NUCLEOTIDE SEQUENCE</scope>
    <source>
        <tissue evidence="1">Leaves</tissue>
    </source>
</reference>
<protein>
    <submittedName>
        <fullName evidence="1">Ankyrin repeat-containing domain, retrotransposon Copia-like protein</fullName>
    </submittedName>
</protein>
<dbReference type="Proteomes" id="UP000215914">
    <property type="component" value="Unassembled WGS sequence"/>
</dbReference>
<evidence type="ECO:0000313" key="2">
    <source>
        <dbReference type="Proteomes" id="UP000215914"/>
    </source>
</evidence>
<name>A0A9K3DJC3_HELAN</name>
<dbReference type="AlphaFoldDB" id="A0A9K3DJC3"/>
<gene>
    <name evidence="1" type="ORF">HanXRQr2_Chr17g0805591</name>
</gene>
<dbReference type="Pfam" id="PF14223">
    <property type="entry name" value="Retrotran_gag_2"/>
    <property type="match status" value="1"/>
</dbReference>
<organism evidence="1 2">
    <name type="scientific">Helianthus annuus</name>
    <name type="common">Common sunflower</name>
    <dbReference type="NCBI Taxonomy" id="4232"/>
    <lineage>
        <taxon>Eukaryota</taxon>
        <taxon>Viridiplantae</taxon>
        <taxon>Streptophyta</taxon>
        <taxon>Embryophyta</taxon>
        <taxon>Tracheophyta</taxon>
        <taxon>Spermatophyta</taxon>
        <taxon>Magnoliopsida</taxon>
        <taxon>eudicotyledons</taxon>
        <taxon>Gunneridae</taxon>
        <taxon>Pentapetalae</taxon>
        <taxon>asterids</taxon>
        <taxon>campanulids</taxon>
        <taxon>Asterales</taxon>
        <taxon>Asteraceae</taxon>
        <taxon>Asteroideae</taxon>
        <taxon>Heliantheae alliance</taxon>
        <taxon>Heliantheae</taxon>
        <taxon>Helianthus</taxon>
    </lineage>
</organism>
<evidence type="ECO:0000313" key="1">
    <source>
        <dbReference type="EMBL" id="KAF5755688.1"/>
    </source>
</evidence>
<dbReference type="PANTHER" id="PTHR47303:SF1">
    <property type="entry name" value="NF-KAPPA-B INHIBITOR BETA"/>
    <property type="match status" value="1"/>
</dbReference>
<proteinExistence type="predicted"/>
<reference evidence="1" key="2">
    <citation type="submission" date="2020-06" db="EMBL/GenBank/DDBJ databases">
        <title>Helianthus annuus Genome sequencing and assembly Release 2.</title>
        <authorList>
            <person name="Gouzy J."/>
            <person name="Langlade N."/>
            <person name="Munos S."/>
        </authorList>
    </citation>
    <scope>NUCLEOTIDE SEQUENCE</scope>
    <source>
        <tissue evidence="1">Leaves</tissue>
    </source>
</reference>
<dbReference type="InterPro" id="IPR002110">
    <property type="entry name" value="Ankyrin_rpt"/>
</dbReference>